<dbReference type="PANTHER" id="PTHR30137:SF15">
    <property type="entry name" value="BLL6902 PROTEIN"/>
    <property type="match status" value="1"/>
</dbReference>
<dbReference type="Gene3D" id="3.20.20.30">
    <property type="entry name" value="Luciferase-like domain"/>
    <property type="match status" value="1"/>
</dbReference>
<dbReference type="OrthoDB" id="7903015at2"/>
<keyword evidence="3" id="KW-1185">Reference proteome</keyword>
<dbReference type="GO" id="GO:0016705">
    <property type="term" value="F:oxidoreductase activity, acting on paired donors, with incorporation or reduction of molecular oxygen"/>
    <property type="evidence" value="ECO:0007669"/>
    <property type="project" value="InterPro"/>
</dbReference>
<dbReference type="Pfam" id="PF00296">
    <property type="entry name" value="Bac_luciferase"/>
    <property type="match status" value="1"/>
</dbReference>
<protein>
    <submittedName>
        <fullName evidence="2">LLM class flavin-dependent oxidoreductase</fullName>
    </submittedName>
</protein>
<evidence type="ECO:0000259" key="1">
    <source>
        <dbReference type="Pfam" id="PF00296"/>
    </source>
</evidence>
<dbReference type="InterPro" id="IPR036661">
    <property type="entry name" value="Luciferase-like_sf"/>
</dbReference>
<dbReference type="SUPFAM" id="SSF51679">
    <property type="entry name" value="Bacterial luciferase-like"/>
    <property type="match status" value="1"/>
</dbReference>
<dbReference type="EMBL" id="CP031194">
    <property type="protein sequence ID" value="AXG80917.1"/>
    <property type="molecule type" value="Genomic_DNA"/>
</dbReference>
<sequence length="387" mass="41198">MPETATGPAPIAETAAGPAPTVETVAAIGAGVPDGRPFRLGFLLHLDSDLAPAVAYRQAIDLFVAAERLGYDSGWVIHRHFRQGNEHVSSPLVLLAAIAEHTTRIRLGTGVFVLPLADPLAVAEDAAVLDGLSGGRLELGVGSGPFPTAWEAFGRSVEDRHRLFDESVTRLHEILEGRPVNSAGEVLHPPGAEVRRRLWQATTGDPARAVGAAVAAARAGDGLQLSRAGDWAGRQSARRQADIVAAYHDAATGAGHEPRVQISRAVYPHPDRAEAVRAVTPGVRRWQSWAAKDRDAGGLDVREYLERDRSLLGPPEALAESLAADPALAQVTDLLVSFVPGVPDFEEHLRLLTATARDLAPLLGWCPLQDSRTHSRAHRPSQGIPPP</sequence>
<name>A0A345HW43_9ACTN</name>
<gene>
    <name evidence="2" type="ORF">DVK44_28275</name>
</gene>
<dbReference type="KEGG" id="spad:DVK44_28275"/>
<dbReference type="Proteomes" id="UP000253868">
    <property type="component" value="Chromosome"/>
</dbReference>
<dbReference type="InterPro" id="IPR011251">
    <property type="entry name" value="Luciferase-like_dom"/>
</dbReference>
<reference evidence="3" key="1">
    <citation type="submission" date="2018-07" db="EMBL/GenBank/DDBJ databases">
        <authorList>
            <person name="Zhao J."/>
        </authorList>
    </citation>
    <scope>NUCLEOTIDE SEQUENCE [LARGE SCALE GENOMIC DNA]</scope>
    <source>
        <strain evidence="3">GSSD-12</strain>
    </source>
</reference>
<dbReference type="GO" id="GO:0005829">
    <property type="term" value="C:cytosol"/>
    <property type="evidence" value="ECO:0007669"/>
    <property type="project" value="TreeGrafter"/>
</dbReference>
<evidence type="ECO:0000313" key="3">
    <source>
        <dbReference type="Proteomes" id="UP000253868"/>
    </source>
</evidence>
<dbReference type="AlphaFoldDB" id="A0A345HW43"/>
<proteinExistence type="predicted"/>
<dbReference type="PANTHER" id="PTHR30137">
    <property type="entry name" value="LUCIFERASE-LIKE MONOOXYGENASE"/>
    <property type="match status" value="1"/>
</dbReference>
<evidence type="ECO:0000313" key="2">
    <source>
        <dbReference type="EMBL" id="AXG80917.1"/>
    </source>
</evidence>
<feature type="domain" description="Luciferase-like" evidence="1">
    <location>
        <begin position="47"/>
        <end position="324"/>
    </location>
</feature>
<dbReference type="InterPro" id="IPR050766">
    <property type="entry name" value="Bact_Lucif_Oxidored"/>
</dbReference>
<organism evidence="2 3">
    <name type="scientific">Streptomyces paludis</name>
    <dbReference type="NCBI Taxonomy" id="2282738"/>
    <lineage>
        <taxon>Bacteria</taxon>
        <taxon>Bacillati</taxon>
        <taxon>Actinomycetota</taxon>
        <taxon>Actinomycetes</taxon>
        <taxon>Kitasatosporales</taxon>
        <taxon>Streptomycetaceae</taxon>
        <taxon>Streptomyces</taxon>
    </lineage>
</organism>
<accession>A0A345HW43</accession>